<accession>A0ABQ9Y854</accession>
<name>A0ABQ9Y854_9EUKA</name>
<keyword evidence="2" id="KW-1185">Reference proteome</keyword>
<protein>
    <submittedName>
        <fullName evidence="1">Uncharacterized protein</fullName>
    </submittedName>
</protein>
<organism evidence="1 2">
    <name type="scientific">Blattamonas nauphoetae</name>
    <dbReference type="NCBI Taxonomy" id="2049346"/>
    <lineage>
        <taxon>Eukaryota</taxon>
        <taxon>Metamonada</taxon>
        <taxon>Preaxostyla</taxon>
        <taxon>Oxymonadida</taxon>
        <taxon>Blattamonas</taxon>
    </lineage>
</organism>
<evidence type="ECO:0000313" key="1">
    <source>
        <dbReference type="EMBL" id="KAK2959873.1"/>
    </source>
</evidence>
<reference evidence="1 2" key="1">
    <citation type="journal article" date="2022" name="bioRxiv">
        <title>Genomics of Preaxostyla Flagellates Illuminates Evolutionary Transitions and the Path Towards Mitochondrial Loss.</title>
        <authorList>
            <person name="Novak L.V.F."/>
            <person name="Treitli S.C."/>
            <person name="Pyrih J."/>
            <person name="Halakuc P."/>
            <person name="Pipaliya S.V."/>
            <person name="Vacek V."/>
            <person name="Brzon O."/>
            <person name="Soukal P."/>
            <person name="Eme L."/>
            <person name="Dacks J.B."/>
            <person name="Karnkowska A."/>
            <person name="Elias M."/>
            <person name="Hampl V."/>
        </authorList>
    </citation>
    <scope>NUCLEOTIDE SEQUENCE [LARGE SCALE GENOMIC DNA]</scope>
    <source>
        <strain evidence="1">NAU3</strain>
        <tissue evidence="1">Gut</tissue>
    </source>
</reference>
<proteinExistence type="predicted"/>
<gene>
    <name evidence="1" type="ORF">BLNAU_5070</name>
</gene>
<sequence length="113" mass="12670">MRESGCGYQGQLSGVSCRSRKCAVIRKGHANSTRGEVQRLAMCTDTHRTCRFVSEAVHSRHAGQRLRNNLVNHSQRSLVVGTPDGDDGVYRRSVELEDRGEVEHWILTGYSEL</sequence>
<comment type="caution">
    <text evidence="1">The sequence shown here is derived from an EMBL/GenBank/DDBJ whole genome shotgun (WGS) entry which is preliminary data.</text>
</comment>
<evidence type="ECO:0000313" key="2">
    <source>
        <dbReference type="Proteomes" id="UP001281761"/>
    </source>
</evidence>
<dbReference type="PROSITE" id="PS51257">
    <property type="entry name" value="PROKAR_LIPOPROTEIN"/>
    <property type="match status" value="1"/>
</dbReference>
<dbReference type="Proteomes" id="UP001281761">
    <property type="component" value="Unassembled WGS sequence"/>
</dbReference>
<dbReference type="EMBL" id="JARBJD010000026">
    <property type="protein sequence ID" value="KAK2959873.1"/>
    <property type="molecule type" value="Genomic_DNA"/>
</dbReference>